<feature type="transmembrane region" description="Helical" evidence="7">
    <location>
        <begin position="108"/>
        <end position="128"/>
    </location>
</feature>
<dbReference type="PANTHER" id="PTHR23517">
    <property type="entry name" value="RESISTANCE PROTEIN MDTM, PUTATIVE-RELATED-RELATED"/>
    <property type="match status" value="1"/>
</dbReference>
<evidence type="ECO:0000313" key="10">
    <source>
        <dbReference type="Proteomes" id="UP001589890"/>
    </source>
</evidence>
<dbReference type="PROSITE" id="PS50850">
    <property type="entry name" value="MFS"/>
    <property type="match status" value="1"/>
</dbReference>
<protein>
    <submittedName>
        <fullName evidence="9">MFS transporter</fullName>
    </submittedName>
</protein>
<feature type="transmembrane region" description="Helical" evidence="7">
    <location>
        <begin position="287"/>
        <end position="307"/>
    </location>
</feature>
<feature type="transmembrane region" description="Helical" evidence="7">
    <location>
        <begin position="149"/>
        <end position="168"/>
    </location>
</feature>
<accession>A0ABV6QP50</accession>
<evidence type="ECO:0000256" key="7">
    <source>
        <dbReference type="SAM" id="Phobius"/>
    </source>
</evidence>
<keyword evidence="5 7" id="KW-1133">Transmembrane helix</keyword>
<evidence type="ECO:0000256" key="4">
    <source>
        <dbReference type="ARBA" id="ARBA00022692"/>
    </source>
</evidence>
<proteinExistence type="predicted"/>
<evidence type="ECO:0000256" key="6">
    <source>
        <dbReference type="ARBA" id="ARBA00023136"/>
    </source>
</evidence>
<dbReference type="SUPFAM" id="SSF103473">
    <property type="entry name" value="MFS general substrate transporter"/>
    <property type="match status" value="1"/>
</dbReference>
<keyword evidence="10" id="KW-1185">Reference proteome</keyword>
<feature type="transmembrane region" description="Helical" evidence="7">
    <location>
        <begin position="352"/>
        <end position="375"/>
    </location>
</feature>
<feature type="transmembrane region" description="Helical" evidence="7">
    <location>
        <begin position="85"/>
        <end position="102"/>
    </location>
</feature>
<organism evidence="9 10">
    <name type="scientific">Kribbella deserti</name>
    <dbReference type="NCBI Taxonomy" id="1926257"/>
    <lineage>
        <taxon>Bacteria</taxon>
        <taxon>Bacillati</taxon>
        <taxon>Actinomycetota</taxon>
        <taxon>Actinomycetes</taxon>
        <taxon>Propionibacteriales</taxon>
        <taxon>Kribbellaceae</taxon>
        <taxon>Kribbella</taxon>
    </lineage>
</organism>
<evidence type="ECO:0000259" key="8">
    <source>
        <dbReference type="PROSITE" id="PS50850"/>
    </source>
</evidence>
<evidence type="ECO:0000313" key="9">
    <source>
        <dbReference type="EMBL" id="MFC0626413.1"/>
    </source>
</evidence>
<dbReference type="InterPro" id="IPR011701">
    <property type="entry name" value="MFS"/>
</dbReference>
<gene>
    <name evidence="9" type="ORF">ACFFGN_20205</name>
</gene>
<evidence type="ECO:0000256" key="1">
    <source>
        <dbReference type="ARBA" id="ARBA00004651"/>
    </source>
</evidence>
<dbReference type="Proteomes" id="UP001589890">
    <property type="component" value="Unassembled WGS sequence"/>
</dbReference>
<evidence type="ECO:0000256" key="3">
    <source>
        <dbReference type="ARBA" id="ARBA00022475"/>
    </source>
</evidence>
<feature type="transmembrane region" description="Helical" evidence="7">
    <location>
        <begin position="381"/>
        <end position="398"/>
    </location>
</feature>
<feature type="domain" description="Major facilitator superfamily (MFS) profile" evidence="8">
    <location>
        <begin position="5"/>
        <end position="404"/>
    </location>
</feature>
<evidence type="ECO:0000256" key="5">
    <source>
        <dbReference type="ARBA" id="ARBA00022989"/>
    </source>
</evidence>
<dbReference type="Pfam" id="PF07690">
    <property type="entry name" value="MFS_1"/>
    <property type="match status" value="1"/>
</dbReference>
<dbReference type="Gene3D" id="1.20.1250.20">
    <property type="entry name" value="MFS general substrate transporter like domains"/>
    <property type="match status" value="1"/>
</dbReference>
<dbReference type="EMBL" id="JBHLTC010000024">
    <property type="protein sequence ID" value="MFC0626413.1"/>
    <property type="molecule type" value="Genomic_DNA"/>
</dbReference>
<name>A0ABV6QP50_9ACTN</name>
<dbReference type="InterPro" id="IPR050171">
    <property type="entry name" value="MFS_Transporters"/>
</dbReference>
<evidence type="ECO:0000256" key="2">
    <source>
        <dbReference type="ARBA" id="ARBA00022448"/>
    </source>
</evidence>
<keyword evidence="4 7" id="KW-0812">Transmembrane</keyword>
<keyword evidence="6 7" id="KW-0472">Membrane</keyword>
<comment type="subcellular location">
    <subcellularLocation>
        <location evidence="1">Cell membrane</location>
        <topology evidence="1">Multi-pass membrane protein</topology>
    </subcellularLocation>
</comment>
<dbReference type="PANTHER" id="PTHR23517:SF2">
    <property type="entry name" value="MULTIDRUG RESISTANCE PROTEIN MDTH"/>
    <property type="match status" value="1"/>
</dbReference>
<keyword evidence="3" id="KW-1003">Cell membrane</keyword>
<feature type="transmembrane region" description="Helical" evidence="7">
    <location>
        <begin position="319"/>
        <end position="340"/>
    </location>
</feature>
<feature type="transmembrane region" description="Helical" evidence="7">
    <location>
        <begin position="174"/>
        <end position="193"/>
    </location>
</feature>
<comment type="caution">
    <text evidence="9">The sequence shown here is derived from an EMBL/GenBank/DDBJ whole genome shotgun (WGS) entry which is preliminary data.</text>
</comment>
<dbReference type="InterPro" id="IPR036259">
    <property type="entry name" value="MFS_trans_sf"/>
</dbReference>
<dbReference type="InterPro" id="IPR020846">
    <property type="entry name" value="MFS_dom"/>
</dbReference>
<sequence length="404" mass="41471">MTRAAPPPVVVGGSMGGLPRLLIGTQFAFNVGFFAVLPYLSAHLTGTLALSGWLVGLVLGLRTFSQQGLFVVGGALTDRFGPRPIVLVGCGLRVLGFGWLGFAQSTWAVVAAVLVVGFAAALFSPAVESEIARQAVLHEEATGAGRTRMLGLFNAAGQAGALIGPVLGAALLGVGFRFVCLTGAGIFVVILIAQARLMPRTRLTRSVVHKVPEGTWGRDRRFLALCLAYGCYLLLYNQLYLALPSEVERATGAQTAVGWLFALSSLLVVVGQLPLSRWAARRLSLRGALHVGLGLMAAGALAAALLLPVGAVGGLLPSLAYVVLLTAGQMLVVPAARAWVPDLAGAQRLGLYTGAMSSLSGVLVLIGAAPLGAVFDLGGPGPWLVLAAVAVVGACCVPRQAAVT</sequence>
<feature type="transmembrane region" description="Helical" evidence="7">
    <location>
        <begin position="46"/>
        <end position="64"/>
    </location>
</feature>
<dbReference type="RefSeq" id="WP_380049873.1">
    <property type="nucleotide sequence ID" value="NZ_JBHLTC010000024.1"/>
</dbReference>
<keyword evidence="2" id="KW-0813">Transport</keyword>
<feature type="transmembrane region" description="Helical" evidence="7">
    <location>
        <begin position="222"/>
        <end position="243"/>
    </location>
</feature>
<feature type="transmembrane region" description="Helical" evidence="7">
    <location>
        <begin position="255"/>
        <end position="275"/>
    </location>
</feature>
<reference evidence="9 10" key="1">
    <citation type="submission" date="2024-09" db="EMBL/GenBank/DDBJ databases">
        <authorList>
            <person name="Sun Q."/>
            <person name="Mori K."/>
        </authorList>
    </citation>
    <scope>NUCLEOTIDE SEQUENCE [LARGE SCALE GENOMIC DNA]</scope>
    <source>
        <strain evidence="9 10">CGMCC 1.15906</strain>
    </source>
</reference>